<comment type="caution">
    <text evidence="9">The sequence shown here is derived from an EMBL/GenBank/DDBJ whole genome shotgun (WGS) entry which is preliminary data.</text>
</comment>
<dbReference type="EMBL" id="JAEQMG010000101">
    <property type="protein sequence ID" value="MBK6088950.1"/>
    <property type="molecule type" value="Genomic_DNA"/>
</dbReference>
<dbReference type="InterPro" id="IPR035906">
    <property type="entry name" value="MetI-like_sf"/>
</dbReference>
<dbReference type="RefSeq" id="WP_201427757.1">
    <property type="nucleotide sequence ID" value="NZ_JAEQMG010000101.1"/>
</dbReference>
<keyword evidence="4 7" id="KW-0812">Transmembrane</keyword>
<organism evidence="9 10">
    <name type="scientific">Ruminococcus difficilis</name>
    <dbReference type="NCBI Taxonomy" id="2763069"/>
    <lineage>
        <taxon>Bacteria</taxon>
        <taxon>Bacillati</taxon>
        <taxon>Bacillota</taxon>
        <taxon>Clostridia</taxon>
        <taxon>Eubacteriales</taxon>
        <taxon>Oscillospiraceae</taxon>
        <taxon>Ruminococcus</taxon>
    </lineage>
</organism>
<comment type="similarity">
    <text evidence="7">Belongs to the binding-protein-dependent transport system permease family.</text>
</comment>
<evidence type="ECO:0000256" key="2">
    <source>
        <dbReference type="ARBA" id="ARBA00022448"/>
    </source>
</evidence>
<comment type="subcellular location">
    <subcellularLocation>
        <location evidence="1 7">Cell membrane</location>
        <topology evidence="1 7">Multi-pass membrane protein</topology>
    </subcellularLocation>
</comment>
<dbReference type="PROSITE" id="PS50928">
    <property type="entry name" value="ABC_TM1"/>
    <property type="match status" value="1"/>
</dbReference>
<dbReference type="AlphaFoldDB" id="A0A935C1Y5"/>
<evidence type="ECO:0000259" key="8">
    <source>
        <dbReference type="PROSITE" id="PS50928"/>
    </source>
</evidence>
<evidence type="ECO:0000256" key="7">
    <source>
        <dbReference type="RuleBase" id="RU363032"/>
    </source>
</evidence>
<name>A0A935C1Y5_9FIRM</name>
<keyword evidence="6 7" id="KW-0472">Membrane</keyword>
<reference evidence="9" key="1">
    <citation type="submission" date="2021-01" db="EMBL/GenBank/DDBJ databases">
        <title>Genome public.</title>
        <authorList>
            <person name="Liu C."/>
            <person name="Sun Q."/>
        </authorList>
    </citation>
    <scope>NUCLEOTIDE SEQUENCE</scope>
    <source>
        <strain evidence="9">M6</strain>
    </source>
</reference>
<evidence type="ECO:0000256" key="6">
    <source>
        <dbReference type="ARBA" id="ARBA00023136"/>
    </source>
</evidence>
<dbReference type="GO" id="GO:0005886">
    <property type="term" value="C:plasma membrane"/>
    <property type="evidence" value="ECO:0007669"/>
    <property type="project" value="UniProtKB-SubCell"/>
</dbReference>
<feature type="transmembrane region" description="Helical" evidence="7">
    <location>
        <begin position="63"/>
        <end position="85"/>
    </location>
</feature>
<keyword evidence="3" id="KW-1003">Cell membrane</keyword>
<keyword evidence="5 7" id="KW-1133">Transmembrane helix</keyword>
<feature type="domain" description="ABC transmembrane type-1" evidence="8">
    <location>
        <begin position="57"/>
        <end position="241"/>
    </location>
</feature>
<dbReference type="Pfam" id="PF00528">
    <property type="entry name" value="BPD_transp_1"/>
    <property type="match status" value="1"/>
</dbReference>
<evidence type="ECO:0000256" key="1">
    <source>
        <dbReference type="ARBA" id="ARBA00004651"/>
    </source>
</evidence>
<feature type="transmembrane region" description="Helical" evidence="7">
    <location>
        <begin position="190"/>
        <end position="211"/>
    </location>
</feature>
<dbReference type="InterPro" id="IPR000515">
    <property type="entry name" value="MetI-like"/>
</dbReference>
<dbReference type="SUPFAM" id="SSF161098">
    <property type="entry name" value="MetI-like"/>
    <property type="match status" value="1"/>
</dbReference>
<evidence type="ECO:0000256" key="3">
    <source>
        <dbReference type="ARBA" id="ARBA00022475"/>
    </source>
</evidence>
<dbReference type="PANTHER" id="PTHR30151:SF20">
    <property type="entry name" value="ABC TRANSPORTER PERMEASE PROTEIN HI_0355-RELATED"/>
    <property type="match status" value="1"/>
</dbReference>
<accession>A0A935C1Y5</accession>
<feature type="transmembrane region" description="Helical" evidence="7">
    <location>
        <begin position="97"/>
        <end position="121"/>
    </location>
</feature>
<evidence type="ECO:0000256" key="5">
    <source>
        <dbReference type="ARBA" id="ARBA00022989"/>
    </source>
</evidence>
<sequence length="261" mass="29073">MKEKLRSIIFKVLPPVAAILLVFGVWVALCSFSDIPKNILPSPEAVWKAFWDDRELIFKHARVTLIETAIGLLIGIALGFLSAAVMDRFIVVKKISYPLIIVSQTIPTIAIAPLLVLWLGFDMLPKIVLVVFIVFFPITVSLLEGFGSVDADTVSLMRSMGAGRLKTFRYVKIPAALGQFFAGLKISVSYAVVGAVISEMLGGTWGLGRYMTIVRKSNRYDKMFAVIIVISLLSLLLFWLAGVLQRITMPWEKVNEKRRKI</sequence>
<evidence type="ECO:0000256" key="4">
    <source>
        <dbReference type="ARBA" id="ARBA00022692"/>
    </source>
</evidence>
<dbReference type="GO" id="GO:0055085">
    <property type="term" value="P:transmembrane transport"/>
    <property type="evidence" value="ECO:0007669"/>
    <property type="project" value="InterPro"/>
</dbReference>
<protein>
    <submittedName>
        <fullName evidence="9">ABC transporter permease</fullName>
    </submittedName>
</protein>
<dbReference type="Gene3D" id="1.10.3720.10">
    <property type="entry name" value="MetI-like"/>
    <property type="match status" value="1"/>
</dbReference>
<feature type="transmembrane region" description="Helical" evidence="7">
    <location>
        <begin position="12"/>
        <end position="29"/>
    </location>
</feature>
<dbReference type="PANTHER" id="PTHR30151">
    <property type="entry name" value="ALKANE SULFONATE ABC TRANSPORTER-RELATED, MEMBRANE SUBUNIT"/>
    <property type="match status" value="1"/>
</dbReference>
<keyword evidence="2 7" id="KW-0813">Transport</keyword>
<dbReference type="Proteomes" id="UP000633365">
    <property type="component" value="Unassembled WGS sequence"/>
</dbReference>
<keyword evidence="10" id="KW-1185">Reference proteome</keyword>
<gene>
    <name evidence="9" type="ORF">JKK62_09890</name>
</gene>
<dbReference type="CDD" id="cd06261">
    <property type="entry name" value="TM_PBP2"/>
    <property type="match status" value="1"/>
</dbReference>
<feature type="transmembrane region" description="Helical" evidence="7">
    <location>
        <begin position="223"/>
        <end position="244"/>
    </location>
</feature>
<feature type="transmembrane region" description="Helical" evidence="7">
    <location>
        <begin position="127"/>
        <end position="146"/>
    </location>
</feature>
<evidence type="ECO:0000313" key="10">
    <source>
        <dbReference type="Proteomes" id="UP000633365"/>
    </source>
</evidence>
<proteinExistence type="inferred from homology"/>
<evidence type="ECO:0000313" key="9">
    <source>
        <dbReference type="EMBL" id="MBK6088950.1"/>
    </source>
</evidence>